<feature type="region of interest" description="Disordered" evidence="1">
    <location>
        <begin position="62"/>
        <end position="87"/>
    </location>
</feature>
<sequence>TYTWLAWTSSSPSSRPFSVLHLLQLQLQQRAGVVEGVTMVVGRTGIFRVDGGELLNFLMPPPLPPLPDVPPPSTTEGVFRRDNKKSS</sequence>
<reference evidence="2" key="1">
    <citation type="submission" date="2023-10" db="EMBL/GenBank/DDBJ databases">
        <title>Genome assembly of Pristionchus species.</title>
        <authorList>
            <person name="Yoshida K."/>
            <person name="Sommer R.J."/>
        </authorList>
    </citation>
    <scope>NUCLEOTIDE SEQUENCE</scope>
    <source>
        <strain evidence="2">RS5133</strain>
    </source>
</reference>
<dbReference type="EMBL" id="BTSY01000181">
    <property type="protein sequence ID" value="GMT37575.1"/>
    <property type="molecule type" value="Genomic_DNA"/>
</dbReference>
<accession>A0AAV5X373</accession>
<keyword evidence="3" id="KW-1185">Reference proteome</keyword>
<feature type="non-terminal residue" evidence="2">
    <location>
        <position position="1"/>
    </location>
</feature>
<evidence type="ECO:0000256" key="1">
    <source>
        <dbReference type="SAM" id="MobiDB-lite"/>
    </source>
</evidence>
<protein>
    <submittedName>
        <fullName evidence="2">Uncharacterized protein</fullName>
    </submittedName>
</protein>
<gene>
    <name evidence="2" type="ORF">PFISCL1PPCAC_28872</name>
</gene>
<comment type="caution">
    <text evidence="2">The sequence shown here is derived from an EMBL/GenBank/DDBJ whole genome shotgun (WGS) entry which is preliminary data.</text>
</comment>
<proteinExistence type="predicted"/>
<organism evidence="2 3">
    <name type="scientific">Pristionchus fissidentatus</name>
    <dbReference type="NCBI Taxonomy" id="1538716"/>
    <lineage>
        <taxon>Eukaryota</taxon>
        <taxon>Metazoa</taxon>
        <taxon>Ecdysozoa</taxon>
        <taxon>Nematoda</taxon>
        <taxon>Chromadorea</taxon>
        <taxon>Rhabditida</taxon>
        <taxon>Rhabditina</taxon>
        <taxon>Diplogasteromorpha</taxon>
        <taxon>Diplogasteroidea</taxon>
        <taxon>Neodiplogasteridae</taxon>
        <taxon>Pristionchus</taxon>
    </lineage>
</organism>
<dbReference type="Proteomes" id="UP001432322">
    <property type="component" value="Unassembled WGS sequence"/>
</dbReference>
<feature type="compositionally biased region" description="Basic and acidic residues" evidence="1">
    <location>
        <begin position="78"/>
        <end position="87"/>
    </location>
</feature>
<feature type="compositionally biased region" description="Pro residues" evidence="1">
    <location>
        <begin position="62"/>
        <end position="73"/>
    </location>
</feature>
<dbReference type="AlphaFoldDB" id="A0AAV5X373"/>
<evidence type="ECO:0000313" key="2">
    <source>
        <dbReference type="EMBL" id="GMT37575.1"/>
    </source>
</evidence>
<name>A0AAV5X373_9BILA</name>
<evidence type="ECO:0000313" key="3">
    <source>
        <dbReference type="Proteomes" id="UP001432322"/>
    </source>
</evidence>